<sequence length="113" mass="13053">MEMKNLFVKLMATLWENTYRAVVTDQNDQYVATARVIVNIPLSREVLPDNAPEVDPQLLVLVEDGNLDPNNLIEFETILAAKIREKFNYEIMTVFFYYPSPEDVLNKGTIDQQ</sequence>
<organism evidence="1">
    <name type="scientific">Veillonella ratti</name>
    <dbReference type="NCBI Taxonomy" id="103892"/>
    <lineage>
        <taxon>Bacteria</taxon>
        <taxon>Bacillati</taxon>
        <taxon>Bacillota</taxon>
        <taxon>Negativicutes</taxon>
        <taxon>Veillonellales</taxon>
        <taxon>Veillonellaceae</taxon>
        <taxon>Veillonella</taxon>
    </lineage>
</organism>
<accession>A0A6N3D753</accession>
<dbReference type="GeneID" id="91963232"/>
<dbReference type="EMBL" id="CACRUX010000054">
    <property type="protein sequence ID" value="VYU22959.1"/>
    <property type="molecule type" value="Genomic_DNA"/>
</dbReference>
<proteinExistence type="predicted"/>
<name>A0A6N3D753_9FIRM</name>
<dbReference type="OrthoDB" id="1633985at2"/>
<gene>
    <name evidence="1" type="ORF">VRLFYP33_01500</name>
</gene>
<reference evidence="1" key="1">
    <citation type="submission" date="2019-11" db="EMBL/GenBank/DDBJ databases">
        <authorList>
            <person name="Feng L."/>
        </authorList>
    </citation>
    <scope>NUCLEOTIDE SEQUENCE</scope>
    <source>
        <strain evidence="1">VrattiLFYP33</strain>
    </source>
</reference>
<evidence type="ECO:0000313" key="1">
    <source>
        <dbReference type="EMBL" id="VYU22959.1"/>
    </source>
</evidence>
<dbReference type="AlphaFoldDB" id="A0A6N3D753"/>
<dbReference type="RefSeq" id="WP_127058093.1">
    <property type="nucleotide sequence ID" value="NZ_CACRUX010000054.1"/>
</dbReference>
<protein>
    <submittedName>
        <fullName evidence="1">Uncharacterized protein</fullName>
    </submittedName>
</protein>